<dbReference type="WBParaSite" id="RSKR_0000893800.1">
    <property type="protein sequence ID" value="RSKR_0000893800.1"/>
    <property type="gene ID" value="RSKR_0000893800"/>
</dbReference>
<dbReference type="Proteomes" id="UP000095286">
    <property type="component" value="Unplaced"/>
</dbReference>
<reference evidence="2" key="1">
    <citation type="submission" date="2016-11" db="UniProtKB">
        <authorList>
            <consortium name="WormBaseParasite"/>
        </authorList>
    </citation>
    <scope>IDENTIFICATION</scope>
    <source>
        <strain evidence="2">KR3021</strain>
    </source>
</reference>
<accession>A0AC35UAG5</accession>
<protein>
    <submittedName>
        <fullName evidence="2">Mannose-6-phosphate isomerase</fullName>
    </submittedName>
</protein>
<evidence type="ECO:0000313" key="2">
    <source>
        <dbReference type="WBParaSite" id="RSKR_0000893800.1"/>
    </source>
</evidence>
<organism evidence="1 2">
    <name type="scientific">Rhabditophanes sp. KR3021</name>
    <dbReference type="NCBI Taxonomy" id="114890"/>
    <lineage>
        <taxon>Eukaryota</taxon>
        <taxon>Metazoa</taxon>
        <taxon>Ecdysozoa</taxon>
        <taxon>Nematoda</taxon>
        <taxon>Chromadorea</taxon>
        <taxon>Rhabditida</taxon>
        <taxon>Tylenchina</taxon>
        <taxon>Panagrolaimomorpha</taxon>
        <taxon>Strongyloidoidea</taxon>
        <taxon>Alloionematidae</taxon>
        <taxon>Rhabditophanes</taxon>
    </lineage>
</organism>
<sequence length="487" mass="55201">MERIICRVQTYNWGKQGANSEVARLFAQGHKHFQIDPNQTYAELWMGTHPDGPAVVERGNVRLSTMIARDDSRSMLSIRSAMSDYSSNNSSDDEKEDIHLPFIMKIMSIAKTLSLQVHPNKVQANKLHERDPTNYPDRHHKPELAYALTRFELLCGFRPADEIYKNMLAFPELREVMGNKNAEKFMILFKKGYSQESTELMSALGKAFKYMKLLQNKDPVFVQHQLTSFTSRLRQMTDLSETALIPDTVQVILKMEVDFPGDVGVFGSLYLNHMILQPGECCYYAPQELHAYLSGECVECVGCSNNTIRASLTPKFKDIEALCEVVNYRMTDPSYYLVDANVLPKYEHVTEYAPDCKDFTLHQIKISKASTGNVSTLHPLPTLSRGSIVVIVEGSGVVFDHKPTLAEFNTINSRPYSRGDIFYIPPMQTVTFVQEKGKAENVLAFRTFSDEIGPDHSNRNVRPSSLNAVNFTTTTQFRVEQESDGFL</sequence>
<evidence type="ECO:0000313" key="1">
    <source>
        <dbReference type="Proteomes" id="UP000095286"/>
    </source>
</evidence>
<name>A0AC35UAG5_9BILA</name>
<proteinExistence type="predicted"/>